<dbReference type="GO" id="GO:0004674">
    <property type="term" value="F:protein serine/threonine kinase activity"/>
    <property type="evidence" value="ECO:0007669"/>
    <property type="project" value="UniProtKB-KW"/>
</dbReference>
<dbReference type="GO" id="GO:0005634">
    <property type="term" value="C:nucleus"/>
    <property type="evidence" value="ECO:0007669"/>
    <property type="project" value="TreeGrafter"/>
</dbReference>
<evidence type="ECO:0000259" key="8">
    <source>
        <dbReference type="PROSITE" id="PS50011"/>
    </source>
</evidence>
<dbReference type="CDD" id="cd14019">
    <property type="entry name" value="STKc_Cdc7"/>
    <property type="match status" value="1"/>
</dbReference>
<gene>
    <name evidence="9" type="ORF">Amon01_000564200</name>
</gene>
<name>A0A9W6YZS8_AMBMO</name>
<evidence type="ECO:0000256" key="6">
    <source>
        <dbReference type="ARBA" id="ARBA00022840"/>
    </source>
</evidence>
<dbReference type="AlphaFoldDB" id="A0A9W6YZS8"/>
<comment type="caution">
    <text evidence="9">The sequence shown here is derived from an EMBL/GenBank/DDBJ whole genome shotgun (WGS) entry which is preliminary data.</text>
</comment>
<dbReference type="InterPro" id="IPR008271">
    <property type="entry name" value="Ser/Thr_kinase_AS"/>
</dbReference>
<dbReference type="EMBL" id="BSXU01003216">
    <property type="protein sequence ID" value="GMG39814.1"/>
    <property type="molecule type" value="Genomic_DNA"/>
</dbReference>
<protein>
    <recommendedName>
        <fullName evidence="1">non-specific serine/threonine protein kinase</fullName>
        <ecNumber evidence="1">2.7.11.1</ecNumber>
    </recommendedName>
</protein>
<feature type="region of interest" description="Disordered" evidence="7">
    <location>
        <begin position="102"/>
        <end position="157"/>
    </location>
</feature>
<dbReference type="SUPFAM" id="SSF56112">
    <property type="entry name" value="Protein kinase-like (PK-like)"/>
    <property type="match status" value="1"/>
</dbReference>
<dbReference type="Gene3D" id="3.30.200.20">
    <property type="entry name" value="Phosphorylase Kinase, domain 1"/>
    <property type="match status" value="1"/>
</dbReference>
<proteinExistence type="predicted"/>
<dbReference type="Gene3D" id="1.10.510.10">
    <property type="entry name" value="Transferase(Phosphotransferase) domain 1"/>
    <property type="match status" value="1"/>
</dbReference>
<dbReference type="EC" id="2.7.11.1" evidence="1"/>
<accession>A0A9W6YZS8</accession>
<evidence type="ECO:0000256" key="1">
    <source>
        <dbReference type="ARBA" id="ARBA00012513"/>
    </source>
</evidence>
<keyword evidence="3" id="KW-0808">Transferase</keyword>
<keyword evidence="6" id="KW-0067">ATP-binding</keyword>
<dbReference type="SMART" id="SM00220">
    <property type="entry name" value="S_TKc"/>
    <property type="match status" value="1"/>
</dbReference>
<evidence type="ECO:0000256" key="5">
    <source>
        <dbReference type="ARBA" id="ARBA00022777"/>
    </source>
</evidence>
<keyword evidence="2" id="KW-0723">Serine/threonine-protein kinase</keyword>
<evidence type="ECO:0000313" key="10">
    <source>
        <dbReference type="Proteomes" id="UP001165063"/>
    </source>
</evidence>
<feature type="compositionally biased region" description="Low complexity" evidence="7">
    <location>
        <begin position="134"/>
        <end position="144"/>
    </location>
</feature>
<keyword evidence="10" id="KW-1185">Reference proteome</keyword>
<dbReference type="Pfam" id="PF00069">
    <property type="entry name" value="Pkinase"/>
    <property type="match status" value="1"/>
</dbReference>
<feature type="region of interest" description="Disordered" evidence="7">
    <location>
        <begin position="1"/>
        <end position="25"/>
    </location>
</feature>
<organism evidence="9 10">
    <name type="scientific">Ambrosiozyma monospora</name>
    <name type="common">Yeast</name>
    <name type="synonym">Endomycopsis monosporus</name>
    <dbReference type="NCBI Taxonomy" id="43982"/>
    <lineage>
        <taxon>Eukaryota</taxon>
        <taxon>Fungi</taxon>
        <taxon>Dikarya</taxon>
        <taxon>Ascomycota</taxon>
        <taxon>Saccharomycotina</taxon>
        <taxon>Pichiomycetes</taxon>
        <taxon>Pichiales</taxon>
        <taxon>Pichiaceae</taxon>
        <taxon>Ambrosiozyma</taxon>
    </lineage>
</organism>
<dbReference type="GO" id="GO:0044773">
    <property type="term" value="P:mitotic DNA damage checkpoint signaling"/>
    <property type="evidence" value="ECO:0007669"/>
    <property type="project" value="TreeGrafter"/>
</dbReference>
<dbReference type="OrthoDB" id="10020333at2759"/>
<dbReference type="PROSITE" id="PS00108">
    <property type="entry name" value="PROTEIN_KINASE_ST"/>
    <property type="match status" value="1"/>
</dbReference>
<evidence type="ECO:0000313" key="9">
    <source>
        <dbReference type="EMBL" id="GMG39814.1"/>
    </source>
</evidence>
<keyword evidence="5" id="KW-0418">Kinase</keyword>
<reference evidence="9" key="1">
    <citation type="submission" date="2023-04" db="EMBL/GenBank/DDBJ databases">
        <title>Ambrosiozyma monospora NBRC 1965.</title>
        <authorList>
            <person name="Ichikawa N."/>
            <person name="Sato H."/>
            <person name="Tonouchi N."/>
        </authorList>
    </citation>
    <scope>NUCLEOTIDE SEQUENCE</scope>
    <source>
        <strain evidence="9">NBRC 1965</strain>
    </source>
</reference>
<evidence type="ECO:0000256" key="3">
    <source>
        <dbReference type="ARBA" id="ARBA00022679"/>
    </source>
</evidence>
<dbReference type="PROSITE" id="PS50011">
    <property type="entry name" value="PROTEIN_KINASE_DOM"/>
    <property type="match status" value="1"/>
</dbReference>
<evidence type="ECO:0000256" key="4">
    <source>
        <dbReference type="ARBA" id="ARBA00022741"/>
    </source>
</evidence>
<sequence length="584" mass="65489">MSDAKKRRYKDALLSGTSTTTTTHNTKRLSVGSDLTTVKLTVVSETSKVPILSSDEVEKEESQTAELSQSTQHIIFCSTDSDEGLSLGKRMRLRKQLQLQNQTPLSKVLTTTSTGASEIYATPDPDTTATSKGNNQEHQTSETQNTEEEDEEEAKPSHKVLLEIKNLEDAFPTIVGKYRIKNKIGEGTFSTVYLAEDLKGLSNINSGAINFSSPPIRTEPKLHGYDKENNKVSRPLVALKRIYVTSSPQRIYNELQLLHSLVGCRTVAPLIDAIRYEDQVIAVLPFYRHSDFRDFFRDLPLSGIKEYTRQLMEALVFVHQKRIIHRDIKPTNFLYNPFTRSGVLVDFGLAERETETDPSLCPCCNGGLSADEIAPANAFPNRGYLKDDHRSGRRANRAGTRGFRAPEVLFKCANQTTKIDIWSVGVILLCLLSRRFPFFNSTDDIEALSEMALVFGTPRMKKCAKIHGLGFECNLPHADKRGSLANLVYNALSIDAKEGDTFGSDSPAYELLLAFDRDGKFAKTKLGLKYFEAFEFLDKCLALDYRKRISAEGALKMKFLRKRDDNKQLTHGDVNDDDEDVIIN</sequence>
<dbReference type="PANTHER" id="PTHR44167:SF23">
    <property type="entry name" value="CDC7 KINASE, ISOFORM A-RELATED"/>
    <property type="match status" value="1"/>
</dbReference>
<dbReference type="PANTHER" id="PTHR44167">
    <property type="entry name" value="OVARIAN-SPECIFIC SERINE/THREONINE-PROTEIN KINASE LOK-RELATED"/>
    <property type="match status" value="1"/>
</dbReference>
<evidence type="ECO:0000256" key="7">
    <source>
        <dbReference type="SAM" id="MobiDB-lite"/>
    </source>
</evidence>
<keyword evidence="4" id="KW-0547">Nucleotide-binding</keyword>
<dbReference type="InterPro" id="IPR011009">
    <property type="entry name" value="Kinase-like_dom_sf"/>
</dbReference>
<dbReference type="GO" id="GO:0005524">
    <property type="term" value="F:ATP binding"/>
    <property type="evidence" value="ECO:0007669"/>
    <property type="project" value="UniProtKB-KW"/>
</dbReference>
<feature type="domain" description="Protein kinase" evidence="8">
    <location>
        <begin position="178"/>
        <end position="560"/>
    </location>
</feature>
<dbReference type="Proteomes" id="UP001165063">
    <property type="component" value="Unassembled WGS sequence"/>
</dbReference>
<feature type="compositionally biased region" description="Polar residues" evidence="7">
    <location>
        <begin position="102"/>
        <end position="116"/>
    </location>
</feature>
<dbReference type="InterPro" id="IPR000719">
    <property type="entry name" value="Prot_kinase_dom"/>
</dbReference>
<evidence type="ECO:0000256" key="2">
    <source>
        <dbReference type="ARBA" id="ARBA00022527"/>
    </source>
</evidence>